<evidence type="ECO:0000256" key="4">
    <source>
        <dbReference type="ARBA" id="ARBA00022827"/>
    </source>
</evidence>
<dbReference type="PANTHER" id="PTHR43884:SF20">
    <property type="entry name" value="ACYL-COA DEHYDROGENASE FADE28"/>
    <property type="match status" value="1"/>
</dbReference>
<dbReference type="PANTHER" id="PTHR43884">
    <property type="entry name" value="ACYL-COA DEHYDROGENASE"/>
    <property type="match status" value="1"/>
</dbReference>
<comment type="similarity">
    <text evidence="2">Belongs to the acyl-CoA dehydrogenase family.</text>
</comment>
<reference evidence="8 9" key="1">
    <citation type="submission" date="2020-04" db="EMBL/GenBank/DDBJ databases">
        <authorList>
            <person name="Yoon J."/>
        </authorList>
    </citation>
    <scope>NUCLEOTIDE SEQUENCE [LARGE SCALE GENOMIC DNA]</scope>
    <source>
        <strain evidence="8 9">KMU-166</strain>
    </source>
</reference>
<dbReference type="InterPro" id="IPR036250">
    <property type="entry name" value="AcylCo_DH-like_C"/>
</dbReference>
<protein>
    <recommendedName>
        <fullName evidence="10">Acyl-CoA dehydrogenase</fullName>
    </recommendedName>
</protein>
<comment type="caution">
    <text evidence="8">The sequence shown here is derived from an EMBL/GenBank/DDBJ whole genome shotgun (WGS) entry which is preliminary data.</text>
</comment>
<name>A0ABX1GDB0_9GAMM</name>
<evidence type="ECO:0000256" key="1">
    <source>
        <dbReference type="ARBA" id="ARBA00001974"/>
    </source>
</evidence>
<evidence type="ECO:0000256" key="2">
    <source>
        <dbReference type="ARBA" id="ARBA00009347"/>
    </source>
</evidence>
<dbReference type="Proteomes" id="UP000765845">
    <property type="component" value="Unassembled WGS sequence"/>
</dbReference>
<keyword evidence="4" id="KW-0274">FAD</keyword>
<evidence type="ECO:0008006" key="10">
    <source>
        <dbReference type="Google" id="ProtNLM"/>
    </source>
</evidence>
<dbReference type="InterPro" id="IPR009075">
    <property type="entry name" value="AcylCo_DH/oxidase_C"/>
</dbReference>
<dbReference type="InterPro" id="IPR009100">
    <property type="entry name" value="AcylCoA_DH/oxidase_NM_dom_sf"/>
</dbReference>
<dbReference type="Gene3D" id="1.10.540.10">
    <property type="entry name" value="Acyl-CoA dehydrogenase/oxidase, N-terminal domain"/>
    <property type="match status" value="1"/>
</dbReference>
<feature type="domain" description="Acyl-CoA dehydrogenase/oxidase C-terminal" evidence="6">
    <location>
        <begin position="265"/>
        <end position="374"/>
    </location>
</feature>
<comment type="cofactor">
    <cofactor evidence="1">
        <name>FAD</name>
        <dbReference type="ChEBI" id="CHEBI:57692"/>
    </cofactor>
</comment>
<evidence type="ECO:0000256" key="3">
    <source>
        <dbReference type="ARBA" id="ARBA00022630"/>
    </source>
</evidence>
<feature type="domain" description="Acyl-CoA dehydrogenase/oxidase N-terminal" evidence="7">
    <location>
        <begin position="9"/>
        <end position="90"/>
    </location>
</feature>
<sequence length="407" mass="43385">MAELNFALSDEQRLLRDSCEGFVQAEYSLAQRAESLEHPANAVELWQKLAEQGYFHLAVSEALGGLAQADAALENLALTAEVMGTALMALPMANGAIYPARLLSGLVEAGVSQSVCEGLIEPLLSGGGPIYVCPVVATQENGVHVGNGAVEFAAALSRSETLGGEAISFSVESLVTMTASPSGSDSHGLSGSLLLLVPDGESCQLISLPLDDPRLSRHHYRLLDDSWAMTVSGHDIDVCAGVRVSAAAAAAALTDAEAATGLVDCAMALGAMTRMVDDSRDYLLLRRQFGRPLAEFQALQHRLADMAVAREMARAHLHRGLSVSRQSPLNFLRAERACRVQTAKSASLIGRGAIQLHGAIALSEEHHIAHYYRSLVVFIQERRGLQAALTFCRNALRDTVTNQHAIL</sequence>
<accession>A0ABX1GDB0</accession>
<evidence type="ECO:0000256" key="5">
    <source>
        <dbReference type="ARBA" id="ARBA00023002"/>
    </source>
</evidence>
<evidence type="ECO:0000313" key="9">
    <source>
        <dbReference type="Proteomes" id="UP000765845"/>
    </source>
</evidence>
<evidence type="ECO:0000259" key="6">
    <source>
        <dbReference type="Pfam" id="PF00441"/>
    </source>
</evidence>
<keyword evidence="3" id="KW-0285">Flavoprotein</keyword>
<organism evidence="8 9">
    <name type="scientific">Spongiibacter thalassae</name>
    <dbReference type="NCBI Taxonomy" id="2721624"/>
    <lineage>
        <taxon>Bacteria</taxon>
        <taxon>Pseudomonadati</taxon>
        <taxon>Pseudomonadota</taxon>
        <taxon>Gammaproteobacteria</taxon>
        <taxon>Cellvibrionales</taxon>
        <taxon>Spongiibacteraceae</taxon>
        <taxon>Spongiibacter</taxon>
    </lineage>
</organism>
<dbReference type="RefSeq" id="WP_168448915.1">
    <property type="nucleotide sequence ID" value="NZ_JAAWWK010000001.1"/>
</dbReference>
<dbReference type="Pfam" id="PF00441">
    <property type="entry name" value="Acyl-CoA_dh_1"/>
    <property type="match status" value="1"/>
</dbReference>
<evidence type="ECO:0000313" key="8">
    <source>
        <dbReference type="EMBL" id="NKI16392.1"/>
    </source>
</evidence>
<dbReference type="SUPFAM" id="SSF47203">
    <property type="entry name" value="Acyl-CoA dehydrogenase C-terminal domain-like"/>
    <property type="match status" value="1"/>
</dbReference>
<keyword evidence="5" id="KW-0560">Oxidoreductase</keyword>
<dbReference type="SUPFAM" id="SSF56645">
    <property type="entry name" value="Acyl-CoA dehydrogenase NM domain-like"/>
    <property type="match status" value="1"/>
</dbReference>
<evidence type="ECO:0000259" key="7">
    <source>
        <dbReference type="Pfam" id="PF02771"/>
    </source>
</evidence>
<dbReference type="Gene3D" id="1.20.140.10">
    <property type="entry name" value="Butyryl-CoA Dehydrogenase, subunit A, domain 3"/>
    <property type="match status" value="1"/>
</dbReference>
<proteinExistence type="inferred from homology"/>
<dbReference type="InterPro" id="IPR037069">
    <property type="entry name" value="AcylCoA_DH/ox_N_sf"/>
</dbReference>
<dbReference type="EMBL" id="JAAWWK010000001">
    <property type="protein sequence ID" value="NKI16392.1"/>
    <property type="molecule type" value="Genomic_DNA"/>
</dbReference>
<keyword evidence="9" id="KW-1185">Reference proteome</keyword>
<dbReference type="InterPro" id="IPR013786">
    <property type="entry name" value="AcylCoA_DH/ox_N"/>
</dbReference>
<dbReference type="Pfam" id="PF02771">
    <property type="entry name" value="Acyl-CoA_dh_N"/>
    <property type="match status" value="1"/>
</dbReference>
<gene>
    <name evidence="8" type="ORF">HCU74_03055</name>
</gene>